<dbReference type="InterPro" id="IPR001810">
    <property type="entry name" value="F-box_dom"/>
</dbReference>
<feature type="compositionally biased region" description="Acidic residues" evidence="4">
    <location>
        <begin position="645"/>
        <end position="664"/>
    </location>
</feature>
<name>A0AAE0X5Q7_9PEZI</name>
<feature type="region of interest" description="Disordered" evidence="4">
    <location>
        <begin position="633"/>
        <end position="664"/>
    </location>
</feature>
<sequence>MRQRASLDDTIAVDRGTAARPNGAEPSIGGGNNSHNSAANGIGIGPGPDIDIDIEIETDTAQQDQPPREDSRSTSSTSSPAPPDNEESDFFLGANDSQSSLGVPNLQDMQVNDDECLPPINRLPNEILIAIFSKIGPTSDLLHVMLTCKRWARNSVDILWHRPACTTWDKHASICQTLGFENSYFSYRDFIKRLNLASLADQVNDGSVMPLAACTRVERLTLTGCKGLTDSGLIALVENCSHLLALDISNDEQITEASINAIADNCKRLQGLNVTGCNKISNESMIKLAENCRYIKRLKLNDCGQIRDDAVLAFAEHCPNILEIDLFQCRLIGNEPITRLMAKGQSLRELRLASCELIDDSAFLSLPANKTYEHLRILDLTSCANLTDRAVEKIIEVAPRLRNLVLAKCRNITDAAVYAISRLGKNLHYVHLGHCVHITDSAVKQLVKYCNRIRYIDLGCCTHLTDESVTKLAELPKLKRIGLVKCASITDESVYALAKANQRSRPRKDADGNIILGEHYSSHSSLERVHLSYCTNLTMKSILRLLNSCPRLTHLSLTGVQAFLREDLEAYCRDAPAEFTDHQRSVFCVFSGQGVVGLRKHLNMEHQARIPRFETPNIGFHHTPLFDGAVNPIPGAGHVHHPDGGFDEGEPDGADDDDGLEDGSEMVIDTQSQPLLLAHRLPGLGVAMGGPIPPPPPPPPPPARGNSDPFGYVGGHPPYVPLQVRFQNDQVVLAEDGSPIHGDSDEDYGNDDMELGPSGPSNGGPSTAGRNASSFHDLSGNAGQTSGAEASLAGVGASLAPIHGMPPTSMADISITPDGEDERTPLHDASQNHAAGTPGAS</sequence>
<keyword evidence="1" id="KW-0433">Leucine-rich repeat</keyword>
<feature type="compositionally biased region" description="Polar residues" evidence="4">
    <location>
        <begin position="768"/>
        <end position="788"/>
    </location>
</feature>
<feature type="domain" description="F-box" evidence="5">
    <location>
        <begin position="120"/>
        <end position="164"/>
    </location>
</feature>
<dbReference type="GO" id="GO:0031146">
    <property type="term" value="P:SCF-dependent proteasomal ubiquitin-dependent protein catabolic process"/>
    <property type="evidence" value="ECO:0007669"/>
    <property type="project" value="TreeGrafter"/>
</dbReference>
<feature type="domain" description="F-box/LRR-repeat protein 15-like leucin rich repeat" evidence="6">
    <location>
        <begin position="209"/>
        <end position="340"/>
    </location>
</feature>
<dbReference type="Gene3D" id="3.80.10.10">
    <property type="entry name" value="Ribonuclease Inhibitor"/>
    <property type="match status" value="3"/>
</dbReference>
<feature type="domain" description="F-box/LRR-repeat protein 15-like leucin rich repeat" evidence="6">
    <location>
        <begin position="343"/>
        <end position="547"/>
    </location>
</feature>
<feature type="compositionally biased region" description="Polar residues" evidence="4">
    <location>
        <begin position="829"/>
        <end position="841"/>
    </location>
</feature>
<dbReference type="FunFam" id="3.80.10.10:FF:000251">
    <property type="entry name" value="Ubiquitin ligase complex F-box protein GRR1"/>
    <property type="match status" value="1"/>
</dbReference>
<feature type="region of interest" description="Disordered" evidence="4">
    <location>
        <begin position="687"/>
        <end position="716"/>
    </location>
</feature>
<dbReference type="InterPro" id="IPR032675">
    <property type="entry name" value="LRR_dom_sf"/>
</dbReference>
<dbReference type="GO" id="GO:0019005">
    <property type="term" value="C:SCF ubiquitin ligase complex"/>
    <property type="evidence" value="ECO:0007669"/>
    <property type="project" value="UniProtKB-ARBA"/>
</dbReference>
<dbReference type="SMART" id="SM00367">
    <property type="entry name" value="LRR_CC"/>
    <property type="match status" value="12"/>
</dbReference>
<dbReference type="SUPFAM" id="SSF81383">
    <property type="entry name" value="F-box domain"/>
    <property type="match status" value="1"/>
</dbReference>
<keyword evidence="2" id="KW-0677">Repeat</keyword>
<dbReference type="InterPro" id="IPR057207">
    <property type="entry name" value="FBXL15_LRR"/>
</dbReference>
<dbReference type="Proteomes" id="UP001270362">
    <property type="component" value="Unassembled WGS sequence"/>
</dbReference>
<dbReference type="Pfam" id="PF25372">
    <property type="entry name" value="DUF7885"/>
    <property type="match status" value="2"/>
</dbReference>
<reference evidence="7" key="1">
    <citation type="journal article" date="2023" name="Mol. Phylogenet. Evol.">
        <title>Genome-scale phylogeny and comparative genomics of the fungal order Sordariales.</title>
        <authorList>
            <person name="Hensen N."/>
            <person name="Bonometti L."/>
            <person name="Westerberg I."/>
            <person name="Brannstrom I.O."/>
            <person name="Guillou S."/>
            <person name="Cros-Aarteil S."/>
            <person name="Calhoun S."/>
            <person name="Haridas S."/>
            <person name="Kuo A."/>
            <person name="Mondo S."/>
            <person name="Pangilinan J."/>
            <person name="Riley R."/>
            <person name="LaButti K."/>
            <person name="Andreopoulos B."/>
            <person name="Lipzen A."/>
            <person name="Chen C."/>
            <person name="Yan M."/>
            <person name="Daum C."/>
            <person name="Ng V."/>
            <person name="Clum A."/>
            <person name="Steindorff A."/>
            <person name="Ohm R.A."/>
            <person name="Martin F."/>
            <person name="Silar P."/>
            <person name="Natvig D.O."/>
            <person name="Lalanne C."/>
            <person name="Gautier V."/>
            <person name="Ament-Velasquez S.L."/>
            <person name="Kruys A."/>
            <person name="Hutchinson M.I."/>
            <person name="Powell A.J."/>
            <person name="Barry K."/>
            <person name="Miller A.N."/>
            <person name="Grigoriev I.V."/>
            <person name="Debuchy R."/>
            <person name="Gladieux P."/>
            <person name="Hiltunen Thoren M."/>
            <person name="Johannesson H."/>
        </authorList>
    </citation>
    <scope>NUCLEOTIDE SEQUENCE</scope>
    <source>
        <strain evidence="7">CBS 314.62</strain>
    </source>
</reference>
<gene>
    <name evidence="7" type="ORF">B0T22DRAFT_482327</name>
</gene>
<dbReference type="InterPro" id="IPR036047">
    <property type="entry name" value="F-box-like_dom_sf"/>
</dbReference>
<feature type="compositionally biased region" description="Pro residues" evidence="4">
    <location>
        <begin position="691"/>
        <end position="703"/>
    </location>
</feature>
<feature type="compositionally biased region" description="Low complexity" evidence="4">
    <location>
        <begin position="756"/>
        <end position="765"/>
    </location>
</feature>
<keyword evidence="3" id="KW-0833">Ubl conjugation pathway</keyword>
<feature type="region of interest" description="Disordered" evidence="4">
    <location>
        <begin position="736"/>
        <end position="841"/>
    </location>
</feature>
<dbReference type="PANTHER" id="PTHR13318">
    <property type="entry name" value="PARTNER OF PAIRED, ISOFORM B-RELATED"/>
    <property type="match status" value="1"/>
</dbReference>
<dbReference type="InterPro" id="IPR006553">
    <property type="entry name" value="Leu-rich_rpt_Cys-con_subtyp"/>
</dbReference>
<dbReference type="EMBL" id="JAULSO010000003">
    <property type="protein sequence ID" value="KAK3685350.1"/>
    <property type="molecule type" value="Genomic_DNA"/>
</dbReference>
<keyword evidence="8" id="KW-1185">Reference proteome</keyword>
<feature type="compositionally biased region" description="Acidic residues" evidence="4">
    <location>
        <begin position="744"/>
        <end position="754"/>
    </location>
</feature>
<feature type="compositionally biased region" description="Polar residues" evidence="4">
    <location>
        <begin position="95"/>
        <end position="105"/>
    </location>
</feature>
<evidence type="ECO:0000256" key="2">
    <source>
        <dbReference type="ARBA" id="ARBA00022737"/>
    </source>
</evidence>
<proteinExistence type="predicted"/>
<evidence type="ECO:0000259" key="5">
    <source>
        <dbReference type="Pfam" id="PF12937"/>
    </source>
</evidence>
<accession>A0AAE0X5Q7</accession>
<dbReference type="Pfam" id="PF12937">
    <property type="entry name" value="F-box-like"/>
    <property type="match status" value="1"/>
</dbReference>
<evidence type="ECO:0008006" key="9">
    <source>
        <dbReference type="Google" id="ProtNLM"/>
    </source>
</evidence>
<protein>
    <recommendedName>
        <fullName evidence="9">F-box domain-containing protein</fullName>
    </recommendedName>
</protein>
<evidence type="ECO:0000256" key="1">
    <source>
        <dbReference type="ARBA" id="ARBA00022614"/>
    </source>
</evidence>
<evidence type="ECO:0000256" key="4">
    <source>
        <dbReference type="SAM" id="MobiDB-lite"/>
    </source>
</evidence>
<feature type="region of interest" description="Disordered" evidence="4">
    <location>
        <begin position="1"/>
        <end position="105"/>
    </location>
</feature>
<organism evidence="7 8">
    <name type="scientific">Podospora appendiculata</name>
    <dbReference type="NCBI Taxonomy" id="314037"/>
    <lineage>
        <taxon>Eukaryota</taxon>
        <taxon>Fungi</taxon>
        <taxon>Dikarya</taxon>
        <taxon>Ascomycota</taxon>
        <taxon>Pezizomycotina</taxon>
        <taxon>Sordariomycetes</taxon>
        <taxon>Sordariomycetidae</taxon>
        <taxon>Sordariales</taxon>
        <taxon>Podosporaceae</taxon>
        <taxon>Podospora</taxon>
    </lineage>
</organism>
<evidence type="ECO:0000259" key="6">
    <source>
        <dbReference type="Pfam" id="PF25372"/>
    </source>
</evidence>
<evidence type="ECO:0000256" key="3">
    <source>
        <dbReference type="ARBA" id="ARBA00022786"/>
    </source>
</evidence>
<reference evidence="7" key="2">
    <citation type="submission" date="2023-06" db="EMBL/GenBank/DDBJ databases">
        <authorList>
            <consortium name="Lawrence Berkeley National Laboratory"/>
            <person name="Haridas S."/>
            <person name="Hensen N."/>
            <person name="Bonometti L."/>
            <person name="Westerberg I."/>
            <person name="Brannstrom I.O."/>
            <person name="Guillou S."/>
            <person name="Cros-Aarteil S."/>
            <person name="Calhoun S."/>
            <person name="Kuo A."/>
            <person name="Mondo S."/>
            <person name="Pangilinan J."/>
            <person name="Riley R."/>
            <person name="Labutti K."/>
            <person name="Andreopoulos B."/>
            <person name="Lipzen A."/>
            <person name="Chen C."/>
            <person name="Yanf M."/>
            <person name="Daum C."/>
            <person name="Ng V."/>
            <person name="Clum A."/>
            <person name="Steindorff A."/>
            <person name="Ohm R."/>
            <person name="Martin F."/>
            <person name="Silar P."/>
            <person name="Natvig D."/>
            <person name="Lalanne C."/>
            <person name="Gautier V."/>
            <person name="Ament-Velasquez S.L."/>
            <person name="Kruys A."/>
            <person name="Hutchinson M.I."/>
            <person name="Powell A.J."/>
            <person name="Barry K."/>
            <person name="Miller A.N."/>
            <person name="Grigoriev I.V."/>
            <person name="Debuchy R."/>
            <person name="Gladieux P."/>
            <person name="Thoren M.H."/>
            <person name="Johannesson H."/>
        </authorList>
    </citation>
    <scope>NUCLEOTIDE SEQUENCE</scope>
    <source>
        <strain evidence="7">CBS 314.62</strain>
    </source>
</reference>
<dbReference type="SUPFAM" id="SSF52047">
    <property type="entry name" value="RNI-like"/>
    <property type="match status" value="2"/>
</dbReference>
<dbReference type="AlphaFoldDB" id="A0AAE0X5Q7"/>
<evidence type="ECO:0000313" key="7">
    <source>
        <dbReference type="EMBL" id="KAK3685350.1"/>
    </source>
</evidence>
<comment type="caution">
    <text evidence="7">The sequence shown here is derived from an EMBL/GenBank/DDBJ whole genome shotgun (WGS) entry which is preliminary data.</text>
</comment>
<evidence type="ECO:0000313" key="8">
    <source>
        <dbReference type="Proteomes" id="UP001270362"/>
    </source>
</evidence>